<dbReference type="GO" id="GO:0007031">
    <property type="term" value="P:peroxisome organization"/>
    <property type="evidence" value="ECO:0007669"/>
    <property type="project" value="TreeGrafter"/>
</dbReference>
<evidence type="ECO:0000256" key="5">
    <source>
        <dbReference type="SAM" id="MobiDB-lite"/>
    </source>
</evidence>
<evidence type="ECO:0000313" key="7">
    <source>
        <dbReference type="EMBL" id="KAG2189791.1"/>
    </source>
</evidence>
<dbReference type="GO" id="GO:0012505">
    <property type="term" value="C:endomembrane system"/>
    <property type="evidence" value="ECO:0007669"/>
    <property type="project" value="UniProtKB-SubCell"/>
</dbReference>
<evidence type="ECO:0000259" key="6">
    <source>
        <dbReference type="Pfam" id="PF06398"/>
    </source>
</evidence>
<reference evidence="7" key="1">
    <citation type="submission" date="2020-12" db="EMBL/GenBank/DDBJ databases">
        <title>Metabolic potential, ecology and presence of endohyphal bacteria is reflected in genomic diversity of Mucoromycotina.</title>
        <authorList>
            <person name="Muszewska A."/>
            <person name="Okrasinska A."/>
            <person name="Steczkiewicz K."/>
            <person name="Drgas O."/>
            <person name="Orlowska M."/>
            <person name="Perlinska-Lenart U."/>
            <person name="Aleksandrzak-Piekarczyk T."/>
            <person name="Szatraj K."/>
            <person name="Zielenkiewicz U."/>
            <person name="Pilsyk S."/>
            <person name="Malc E."/>
            <person name="Mieczkowski P."/>
            <person name="Kruszewska J.S."/>
            <person name="Biernat P."/>
            <person name="Pawlowska J."/>
        </authorList>
    </citation>
    <scope>NUCLEOTIDE SEQUENCE</scope>
    <source>
        <strain evidence="7">CBS 226.32</strain>
    </source>
</reference>
<proteinExistence type="predicted"/>
<evidence type="ECO:0000313" key="8">
    <source>
        <dbReference type="Proteomes" id="UP000650833"/>
    </source>
</evidence>
<keyword evidence="2" id="KW-0812">Transmembrane</keyword>
<dbReference type="OrthoDB" id="5586090at2759"/>
<comment type="caution">
    <text evidence="7">The sequence shown here is derived from an EMBL/GenBank/DDBJ whole genome shotgun (WGS) entry which is preliminary data.</text>
</comment>
<dbReference type="Pfam" id="PF06398">
    <property type="entry name" value="Pex24p"/>
    <property type="match status" value="1"/>
</dbReference>
<evidence type="ECO:0000256" key="2">
    <source>
        <dbReference type="ARBA" id="ARBA00022692"/>
    </source>
</evidence>
<dbReference type="PANTHER" id="PTHR31679">
    <property type="entry name" value="PEROXISOMAL MEMBRANE PROTEIN PEX30-RELATED"/>
    <property type="match status" value="1"/>
</dbReference>
<organism evidence="7 8">
    <name type="scientific">Mucor plumbeus</name>
    <dbReference type="NCBI Taxonomy" id="97098"/>
    <lineage>
        <taxon>Eukaryota</taxon>
        <taxon>Fungi</taxon>
        <taxon>Fungi incertae sedis</taxon>
        <taxon>Mucoromycota</taxon>
        <taxon>Mucoromycotina</taxon>
        <taxon>Mucoromycetes</taxon>
        <taxon>Mucorales</taxon>
        <taxon>Mucorineae</taxon>
        <taxon>Mucoraceae</taxon>
        <taxon>Mucor</taxon>
    </lineage>
</organism>
<feature type="domain" description="TECPR1-like DysF" evidence="6">
    <location>
        <begin position="13"/>
        <end position="144"/>
    </location>
</feature>
<dbReference type="GO" id="GO:0005778">
    <property type="term" value="C:peroxisomal membrane"/>
    <property type="evidence" value="ECO:0007669"/>
    <property type="project" value="UniProtKB-ARBA"/>
</dbReference>
<accession>A0A8H7QCE1</accession>
<sequence length="263" mass="31089">MPLFYYSTQNTNNVTDSNMAVLKNEYEENYRGYRFELYHHQRWWFPTGWSNMLLPQDRAVWTDTHLEATPSTNEFRLPPKTTTLILENNQQKIVSWSWVDPKWSQHQDINTDTNGWQYGSWQWKQWSSQSSGLGICTRRQKWYRHAKRTEYYINAPIEDQQQEQEEEEYPKTSYWDIQSTSGNSSSGSNSSYASGIITPVDPFIASFDNKGERMLHRRSSNLSNKSVTFNNTLEACTNLQSADDMYNKYCKTPKPQKFKRFSI</sequence>
<gene>
    <name evidence="7" type="ORF">INT46_000210</name>
</gene>
<keyword evidence="4" id="KW-0472">Membrane</keyword>
<feature type="region of interest" description="Disordered" evidence="5">
    <location>
        <begin position="156"/>
        <end position="191"/>
    </location>
</feature>
<dbReference type="EMBL" id="JAEPRC010001187">
    <property type="protein sequence ID" value="KAG2189791.1"/>
    <property type="molecule type" value="Genomic_DNA"/>
</dbReference>
<dbReference type="PANTHER" id="PTHR31679:SF2">
    <property type="entry name" value="PEROXISOMAL MEMBRANE PROTEIN PEX30-RELATED"/>
    <property type="match status" value="1"/>
</dbReference>
<dbReference type="AlphaFoldDB" id="A0A8H7QCE1"/>
<protein>
    <recommendedName>
        <fullName evidence="6">TECPR1-like DysF domain-containing protein</fullName>
    </recommendedName>
</protein>
<evidence type="ECO:0000256" key="3">
    <source>
        <dbReference type="ARBA" id="ARBA00022989"/>
    </source>
</evidence>
<name>A0A8H7QCE1_9FUNG</name>
<evidence type="ECO:0000256" key="1">
    <source>
        <dbReference type="ARBA" id="ARBA00004308"/>
    </source>
</evidence>
<keyword evidence="8" id="KW-1185">Reference proteome</keyword>
<dbReference type="InterPro" id="IPR052646">
    <property type="entry name" value="Peroxisomal_PEX28-32"/>
</dbReference>
<keyword evidence="3" id="KW-1133">Transmembrane helix</keyword>
<dbReference type="Proteomes" id="UP000650833">
    <property type="component" value="Unassembled WGS sequence"/>
</dbReference>
<feature type="compositionally biased region" description="Low complexity" evidence="5">
    <location>
        <begin position="179"/>
        <end position="191"/>
    </location>
</feature>
<comment type="subcellular location">
    <subcellularLocation>
        <location evidence="1">Endomembrane system</location>
    </subcellularLocation>
</comment>
<dbReference type="InterPro" id="IPR010482">
    <property type="entry name" value="TECPR1-like_DysF"/>
</dbReference>
<evidence type="ECO:0000256" key="4">
    <source>
        <dbReference type="ARBA" id="ARBA00023136"/>
    </source>
</evidence>